<dbReference type="AlphaFoldDB" id="A0A0S4IHY6"/>
<feature type="region of interest" description="Disordered" evidence="1">
    <location>
        <begin position="111"/>
        <end position="153"/>
    </location>
</feature>
<gene>
    <name evidence="2" type="ORF">BSAL_52285</name>
</gene>
<keyword evidence="3" id="KW-1185">Reference proteome</keyword>
<feature type="compositionally biased region" description="Polar residues" evidence="1">
    <location>
        <begin position="114"/>
        <end position="132"/>
    </location>
</feature>
<feature type="compositionally biased region" description="Basic and acidic residues" evidence="1">
    <location>
        <begin position="15"/>
        <end position="28"/>
    </location>
</feature>
<evidence type="ECO:0000313" key="2">
    <source>
        <dbReference type="EMBL" id="CUE70039.1"/>
    </source>
</evidence>
<accession>A0A0S4IHY6</accession>
<protein>
    <submittedName>
        <fullName evidence="2">Uncharacterized protein</fullName>
    </submittedName>
</protein>
<proteinExistence type="predicted"/>
<feature type="region of interest" description="Disordered" evidence="1">
    <location>
        <begin position="172"/>
        <end position="213"/>
    </location>
</feature>
<feature type="compositionally biased region" description="Low complexity" evidence="1">
    <location>
        <begin position="1"/>
        <end position="14"/>
    </location>
</feature>
<dbReference type="VEuPathDB" id="TriTrypDB:BSAL_52285"/>
<organism evidence="2 3">
    <name type="scientific">Bodo saltans</name>
    <name type="common">Flagellated protozoan</name>
    <dbReference type="NCBI Taxonomy" id="75058"/>
    <lineage>
        <taxon>Eukaryota</taxon>
        <taxon>Discoba</taxon>
        <taxon>Euglenozoa</taxon>
        <taxon>Kinetoplastea</taxon>
        <taxon>Metakinetoplastina</taxon>
        <taxon>Eubodonida</taxon>
        <taxon>Bodonidae</taxon>
        <taxon>Bodo</taxon>
    </lineage>
</organism>
<evidence type="ECO:0000256" key="1">
    <source>
        <dbReference type="SAM" id="MobiDB-lite"/>
    </source>
</evidence>
<name>A0A0S4IHY6_BODSA</name>
<evidence type="ECO:0000313" key="3">
    <source>
        <dbReference type="Proteomes" id="UP000051952"/>
    </source>
</evidence>
<feature type="compositionally biased region" description="Polar residues" evidence="1">
    <location>
        <begin position="180"/>
        <end position="189"/>
    </location>
</feature>
<dbReference type="Proteomes" id="UP000051952">
    <property type="component" value="Unassembled WGS sequence"/>
</dbReference>
<dbReference type="EMBL" id="CYKH01000080">
    <property type="protein sequence ID" value="CUE70039.1"/>
    <property type="molecule type" value="Genomic_DNA"/>
</dbReference>
<feature type="region of interest" description="Disordered" evidence="1">
    <location>
        <begin position="1"/>
        <end position="37"/>
    </location>
</feature>
<reference evidence="3" key="1">
    <citation type="submission" date="2015-09" db="EMBL/GenBank/DDBJ databases">
        <authorList>
            <consortium name="Pathogen Informatics"/>
        </authorList>
    </citation>
    <scope>NUCLEOTIDE SEQUENCE [LARGE SCALE GENOMIC DNA]</scope>
    <source>
        <strain evidence="3">Lake Konstanz</strain>
    </source>
</reference>
<sequence>MGSCISSPSSSSTVSREDSFMADSEQRKASMRHRKTTFENRQLCRIQSFKGSGDHTAVEREQLIAIEKRRVAPATLSPYPERDLRFYLEVTCHVPDDNDEDNPVVIASSPARAQHQQLPRSPSYHRGSSASCNAELHPSHMFPPLSSHQGRNHLRTTSSSHMLLSRSFSSSSQHSLTMEGSASSLSLTSPHRKKVEFRSDGGDELALTTILEE</sequence>